<dbReference type="HAMAP" id="MF_00514">
    <property type="entry name" value="Ribosomal_bL35"/>
    <property type="match status" value="1"/>
</dbReference>
<evidence type="ECO:0000256" key="5">
    <source>
        <dbReference type="RuleBase" id="RU000568"/>
    </source>
</evidence>
<evidence type="ECO:0000256" key="1">
    <source>
        <dbReference type="ARBA" id="ARBA00006598"/>
    </source>
</evidence>
<evidence type="ECO:0000313" key="7">
    <source>
        <dbReference type="Proteomes" id="UP000177190"/>
    </source>
</evidence>
<name>A0A1G2HS87_9BACT</name>
<evidence type="ECO:0000256" key="2">
    <source>
        <dbReference type="ARBA" id="ARBA00022980"/>
    </source>
</evidence>
<evidence type="ECO:0000256" key="3">
    <source>
        <dbReference type="ARBA" id="ARBA00023274"/>
    </source>
</evidence>
<dbReference type="Gene3D" id="4.10.410.60">
    <property type="match status" value="1"/>
</dbReference>
<protein>
    <recommendedName>
        <fullName evidence="4">Large ribosomal subunit protein bL35</fullName>
    </recommendedName>
</protein>
<comment type="caution">
    <text evidence="6">The sequence shown here is derived from an EMBL/GenBank/DDBJ whole genome shotgun (WGS) entry which is preliminary data.</text>
</comment>
<evidence type="ECO:0000256" key="4">
    <source>
        <dbReference type="HAMAP-Rule" id="MF_00514"/>
    </source>
</evidence>
<dbReference type="InterPro" id="IPR037229">
    <property type="entry name" value="Ribosomal_bL35_sf"/>
</dbReference>
<evidence type="ECO:0000313" key="6">
    <source>
        <dbReference type="EMBL" id="OGZ65091.1"/>
    </source>
</evidence>
<keyword evidence="2 4" id="KW-0689">Ribosomal protein</keyword>
<dbReference type="GO" id="GO:0006412">
    <property type="term" value="P:translation"/>
    <property type="evidence" value="ECO:0007669"/>
    <property type="project" value="UniProtKB-UniRule"/>
</dbReference>
<dbReference type="Pfam" id="PF01632">
    <property type="entry name" value="Ribosomal_L35p"/>
    <property type="match status" value="1"/>
</dbReference>
<dbReference type="AlphaFoldDB" id="A0A1G2HS87"/>
<dbReference type="InterPro" id="IPR021137">
    <property type="entry name" value="Ribosomal_bL35-like"/>
</dbReference>
<reference evidence="6 7" key="1">
    <citation type="journal article" date="2016" name="Nat. Commun.">
        <title>Thousands of microbial genomes shed light on interconnected biogeochemical processes in an aquifer system.</title>
        <authorList>
            <person name="Anantharaman K."/>
            <person name="Brown C.T."/>
            <person name="Hug L.A."/>
            <person name="Sharon I."/>
            <person name="Castelle C.J."/>
            <person name="Probst A.J."/>
            <person name="Thomas B.C."/>
            <person name="Singh A."/>
            <person name="Wilkins M.J."/>
            <person name="Karaoz U."/>
            <person name="Brodie E.L."/>
            <person name="Williams K.H."/>
            <person name="Hubbard S.S."/>
            <person name="Banfield J.F."/>
        </authorList>
    </citation>
    <scope>NUCLEOTIDE SEQUENCE [LARGE SCALE GENOMIC DNA]</scope>
</reference>
<comment type="similarity">
    <text evidence="1 4 5">Belongs to the bacterial ribosomal protein bL35 family.</text>
</comment>
<dbReference type="InterPro" id="IPR001706">
    <property type="entry name" value="Ribosomal_bL35"/>
</dbReference>
<keyword evidence="3 4" id="KW-0687">Ribonucleoprotein</keyword>
<dbReference type="GO" id="GO:0005840">
    <property type="term" value="C:ribosome"/>
    <property type="evidence" value="ECO:0007669"/>
    <property type="project" value="UniProtKB-KW"/>
</dbReference>
<dbReference type="SUPFAM" id="SSF143034">
    <property type="entry name" value="L35p-like"/>
    <property type="match status" value="1"/>
</dbReference>
<dbReference type="GO" id="GO:1990904">
    <property type="term" value="C:ribonucleoprotein complex"/>
    <property type="evidence" value="ECO:0007669"/>
    <property type="project" value="UniProtKB-KW"/>
</dbReference>
<dbReference type="NCBIfam" id="TIGR00001">
    <property type="entry name" value="rpmI_bact"/>
    <property type="match status" value="1"/>
</dbReference>
<dbReference type="GO" id="GO:0003735">
    <property type="term" value="F:structural constituent of ribosome"/>
    <property type="evidence" value="ECO:0007669"/>
    <property type="project" value="InterPro"/>
</dbReference>
<dbReference type="EMBL" id="MHOM01000013">
    <property type="protein sequence ID" value="OGZ65091.1"/>
    <property type="molecule type" value="Genomic_DNA"/>
</dbReference>
<dbReference type="Proteomes" id="UP000177190">
    <property type="component" value="Unassembled WGS sequence"/>
</dbReference>
<sequence>MTTRTKKAITKRFKITKNGKILRRMSGQNHYRSKKTGERKRKGRKWVVLSKGEAKRLKKYISL</sequence>
<dbReference type="PRINTS" id="PR00064">
    <property type="entry name" value="RIBOSOMALL35"/>
</dbReference>
<proteinExistence type="inferred from homology"/>
<dbReference type="STRING" id="1802200.A2812_00810"/>
<organism evidence="6 7">
    <name type="scientific">Candidatus Staskawiczbacteria bacterium RIFCSPHIGHO2_01_FULL_36_16</name>
    <dbReference type="NCBI Taxonomy" id="1802200"/>
    <lineage>
        <taxon>Bacteria</taxon>
        <taxon>Candidatus Staskawicziibacteriota</taxon>
    </lineage>
</organism>
<gene>
    <name evidence="4" type="primary">rpmI</name>
    <name evidence="6" type="ORF">A2812_00810</name>
</gene>
<accession>A0A1G2HS87</accession>